<protein>
    <recommendedName>
        <fullName evidence="4">MobA-like NTP transferase domain-containing protein</fullName>
    </recommendedName>
</protein>
<reference evidence="5 6" key="1">
    <citation type="journal article" date="2010" name="Int. J. Syst. Evol. Microbiol.">
        <title>Reclassification of Herbaspirillum putei as a later heterotypic synonym of Herbaspirillum huttiense, with the description of H. huttiense subsp. huttiense subsp. nov. and H. huttiense subsp. putei subsp. nov., comb. nov., and description of Herbaspirillum aquaticum sp. nov.</title>
        <authorList>
            <person name="Dobritsa A.P."/>
            <person name="Reddy M.C."/>
            <person name="Samadpour M."/>
        </authorList>
    </citation>
    <scope>NUCLEOTIDE SEQUENCE [LARGE SCALE GENOMIC DNA]</scope>
    <source>
        <strain evidence="5 6">IEH 4430</strain>
    </source>
</reference>
<dbReference type="RefSeq" id="WP_088757489.1">
    <property type="nucleotide sequence ID" value="NZ_NJGV01000035.1"/>
</dbReference>
<keyword evidence="6" id="KW-1185">Reference proteome</keyword>
<comment type="caution">
    <text evidence="5">The sequence shown here is derived from an EMBL/GenBank/DDBJ whole genome shotgun (WGS) entry which is preliminary data.</text>
</comment>
<accession>A0A225SLT5</accession>
<dbReference type="Pfam" id="PF12804">
    <property type="entry name" value="NTP_transf_3"/>
    <property type="match status" value="1"/>
</dbReference>
<dbReference type="AlphaFoldDB" id="A0A225SLT5"/>
<sequence length="559" mass="62600">MQIVIPMSGFGERFRRAGYAVPKPLIEIDGKPIIAHVLDMFPGEADVIFVCNQEHLDEPSYRMAEILASYCPGGRVVGIPPHKLGPVNAVLQVTDLLDLSAPVVVNYCDFTCYWDWAHFKDFVRLSDCAGAIPAYKGFHPHSLGSTNYAYMREHHGWVQAIQEKQPYTDNRMEEYASSGTYYFASAQLMHDALRNAMAQDLHVGGEFYVSLAYRPLLAEGKKVAVYPLQHFMQWGTPEDVREYRVWSSAFRQLATPMPAPARPVGSVIVPMAGLGQRFFNEGYEVTKPLIQVSGASMVLQATHDLPSAERYVFVLRSDMPGHQAVSAELKKTYPSALIETISGVTEGQACTALIGLDALQADIGTIEGPVTVGTCDNGALYDARAYEQLLDDQEVDVIVWGVRAYPNAIRHPHMFGWIDEDQGKVRVISVKKPLADPAADPIVLGAFTFRRAEDFRAVVQRLIARDGRINGEFYIDSCINDAIEMGLSCRLFEVDSYLCWGTPNDLRTFEYWQSCFHKWASHPYRIELDARVPPEKVQVLRQRCQAFLPTLPDSHQVQS</sequence>
<gene>
    <name evidence="5" type="ORF">CEJ45_23880</name>
</gene>
<organism evidence="5 6">
    <name type="scientific">Herbaspirillum aquaticum</name>
    <dbReference type="NCBI Taxonomy" id="568783"/>
    <lineage>
        <taxon>Bacteria</taxon>
        <taxon>Pseudomonadati</taxon>
        <taxon>Pseudomonadota</taxon>
        <taxon>Betaproteobacteria</taxon>
        <taxon>Burkholderiales</taxon>
        <taxon>Oxalobacteraceae</taxon>
        <taxon>Herbaspirillum</taxon>
    </lineage>
</organism>
<dbReference type="InterPro" id="IPR025877">
    <property type="entry name" value="MobA-like_NTP_Trfase"/>
</dbReference>
<evidence type="ECO:0000256" key="1">
    <source>
        <dbReference type="ARBA" id="ARBA00022679"/>
    </source>
</evidence>
<dbReference type="InterPro" id="IPR050065">
    <property type="entry name" value="GlmU-like"/>
</dbReference>
<dbReference type="SUPFAM" id="SSF53448">
    <property type="entry name" value="Nucleotide-diphospho-sugar transferases"/>
    <property type="match status" value="2"/>
</dbReference>
<evidence type="ECO:0000313" key="6">
    <source>
        <dbReference type="Proteomes" id="UP000214747"/>
    </source>
</evidence>
<dbReference type="PANTHER" id="PTHR43584">
    <property type="entry name" value="NUCLEOTIDYL TRANSFERASE"/>
    <property type="match status" value="1"/>
</dbReference>
<feature type="domain" description="MobA-like NTP transferase" evidence="4">
    <location>
        <begin position="8"/>
        <end position="143"/>
    </location>
</feature>
<dbReference type="PANTHER" id="PTHR43584:SF8">
    <property type="entry name" value="N-ACETYLMURAMATE ALPHA-1-PHOSPHATE URIDYLYLTRANSFERASE"/>
    <property type="match status" value="1"/>
</dbReference>
<evidence type="ECO:0000256" key="2">
    <source>
        <dbReference type="ARBA" id="ARBA00022695"/>
    </source>
</evidence>
<dbReference type="Gene3D" id="3.90.550.10">
    <property type="entry name" value="Spore Coat Polysaccharide Biosynthesis Protein SpsA, Chain A"/>
    <property type="match status" value="2"/>
</dbReference>
<name>A0A225SLT5_9BURK</name>
<keyword evidence="1" id="KW-0808">Transferase</keyword>
<evidence type="ECO:0000313" key="5">
    <source>
        <dbReference type="EMBL" id="OWY31910.1"/>
    </source>
</evidence>
<keyword evidence="3" id="KW-0460">Magnesium</keyword>
<dbReference type="EMBL" id="NJGV01000035">
    <property type="protein sequence ID" value="OWY31910.1"/>
    <property type="molecule type" value="Genomic_DNA"/>
</dbReference>
<proteinExistence type="predicted"/>
<evidence type="ECO:0000259" key="4">
    <source>
        <dbReference type="Pfam" id="PF12804"/>
    </source>
</evidence>
<dbReference type="GO" id="GO:0016779">
    <property type="term" value="F:nucleotidyltransferase activity"/>
    <property type="evidence" value="ECO:0007669"/>
    <property type="project" value="UniProtKB-KW"/>
</dbReference>
<dbReference type="Proteomes" id="UP000214747">
    <property type="component" value="Unassembled WGS sequence"/>
</dbReference>
<keyword evidence="2" id="KW-0548">Nucleotidyltransferase</keyword>
<dbReference type="InterPro" id="IPR029044">
    <property type="entry name" value="Nucleotide-diphossugar_trans"/>
</dbReference>
<evidence type="ECO:0000256" key="3">
    <source>
        <dbReference type="ARBA" id="ARBA00022842"/>
    </source>
</evidence>